<evidence type="ECO:0000256" key="1">
    <source>
        <dbReference type="SAM" id="Phobius"/>
    </source>
</evidence>
<dbReference type="Proteomes" id="UP000184394">
    <property type="component" value="Unassembled WGS sequence"/>
</dbReference>
<keyword evidence="1" id="KW-1133">Transmembrane helix</keyword>
<accession>A0A1M7MAG4</accession>
<evidence type="ECO:0000313" key="3">
    <source>
        <dbReference type="Proteomes" id="UP000184394"/>
    </source>
</evidence>
<reference evidence="2 3" key="1">
    <citation type="submission" date="2016-11" db="EMBL/GenBank/DDBJ databases">
        <authorList>
            <person name="Jaros S."/>
            <person name="Januszkiewicz K."/>
            <person name="Wedrychowicz H."/>
        </authorList>
    </citation>
    <scope>NUCLEOTIDE SEQUENCE [LARGE SCALE GENOMIC DNA]</scope>
    <source>
        <strain evidence="2 3">Y1</strain>
    </source>
</reference>
<dbReference type="RefSeq" id="WP_072952343.1">
    <property type="nucleotide sequence ID" value="NZ_FRCT01000020.1"/>
</dbReference>
<name>A0A1M7MAG4_RUMFL</name>
<keyword evidence="1" id="KW-0472">Membrane</keyword>
<proteinExistence type="predicted"/>
<dbReference type="OrthoDB" id="1822645at2"/>
<evidence type="ECO:0000313" key="2">
    <source>
        <dbReference type="EMBL" id="SHM87801.1"/>
    </source>
</evidence>
<protein>
    <submittedName>
        <fullName evidence="2">Uncharacterized protein</fullName>
    </submittedName>
</protein>
<gene>
    <name evidence="2" type="ORF">SAMN04487860_12039</name>
</gene>
<dbReference type="AlphaFoldDB" id="A0A1M7MAG4"/>
<organism evidence="2 3">
    <name type="scientific">Ruminococcus flavefaciens</name>
    <dbReference type="NCBI Taxonomy" id="1265"/>
    <lineage>
        <taxon>Bacteria</taxon>
        <taxon>Bacillati</taxon>
        <taxon>Bacillota</taxon>
        <taxon>Clostridia</taxon>
        <taxon>Eubacteriales</taxon>
        <taxon>Oscillospiraceae</taxon>
        <taxon>Ruminococcus</taxon>
    </lineage>
</organism>
<dbReference type="EMBL" id="FRCT01000020">
    <property type="protein sequence ID" value="SHM87801.1"/>
    <property type="molecule type" value="Genomic_DNA"/>
</dbReference>
<feature type="transmembrane region" description="Helical" evidence="1">
    <location>
        <begin position="6"/>
        <end position="24"/>
    </location>
</feature>
<keyword evidence="1" id="KW-0812">Transmembrane</keyword>
<sequence>MDYDIIIAVLLIIISVYFLVKRIINDYKKSQNKRKRFFYYKEEGHLARMYENRVVYGGLTTLIVGCIIYIYYRLSGKLENIFPYMIKYYF</sequence>
<feature type="transmembrane region" description="Helical" evidence="1">
    <location>
        <begin position="54"/>
        <end position="72"/>
    </location>
</feature>